<organism evidence="3 4">
    <name type="scientific">Desulforudis audaxviator (strain MP104C)</name>
    <dbReference type="NCBI Taxonomy" id="477974"/>
    <lineage>
        <taxon>Bacteria</taxon>
        <taxon>Bacillati</taxon>
        <taxon>Bacillota</taxon>
        <taxon>Clostridia</taxon>
        <taxon>Thermoanaerobacterales</taxon>
        <taxon>Candidatus Desulforudaceae</taxon>
        <taxon>Candidatus Desulforudis</taxon>
    </lineage>
</organism>
<proteinExistence type="predicted"/>
<evidence type="ECO:0000313" key="3">
    <source>
        <dbReference type="EMBL" id="ACA58953.1"/>
    </source>
</evidence>
<reference evidence="3 4" key="2">
    <citation type="journal article" date="2008" name="Science">
        <title>Environmental genomics reveals a single-species ecosystem deep within Earth.</title>
        <authorList>
            <person name="Chivian D."/>
            <person name="Brodie E.L."/>
            <person name="Alm E.J."/>
            <person name="Culley D.E."/>
            <person name="Dehal P.S."/>
            <person name="Desantis T.Z."/>
            <person name="Gihring T.M."/>
            <person name="Lapidus A."/>
            <person name="Lin L.H."/>
            <person name="Lowry S.R."/>
            <person name="Moser D.P."/>
            <person name="Richardson P.M."/>
            <person name="Southam G."/>
            <person name="Wanger G."/>
            <person name="Pratt L.M."/>
            <person name="Andersen G.L."/>
            <person name="Hazen T.C."/>
            <person name="Brockman F.J."/>
            <person name="Arkin A.P."/>
            <person name="Onstott T.C."/>
        </authorList>
    </citation>
    <scope>NUCLEOTIDE SEQUENCE [LARGE SCALE GENOMIC DNA]</scope>
    <source>
        <strain evidence="3 4">MP104C</strain>
    </source>
</reference>
<dbReference type="InterPro" id="IPR010093">
    <property type="entry name" value="SinI_DNA-bd"/>
</dbReference>
<dbReference type="InterPro" id="IPR041657">
    <property type="entry name" value="HTH_17"/>
</dbReference>
<dbReference type="AlphaFoldDB" id="B1I207"/>
<dbReference type="Pfam" id="PF12728">
    <property type="entry name" value="HTH_17"/>
    <property type="match status" value="1"/>
</dbReference>
<evidence type="ECO:0000259" key="2">
    <source>
        <dbReference type="Pfam" id="PF12728"/>
    </source>
</evidence>
<accession>B1I207</accession>
<keyword evidence="4" id="KW-1185">Reference proteome</keyword>
<sequence>MMYVSMVYTPEEAAAYLKVHVNTIYKLLRSGRLPAAKLGRDWRIPGGALDDYLYGRLRSQGGYGTGPEPEDAVWLDTDLSRLGETEPYDWGPQGPPQGKRISYIPGKGPVVEGGKRRG</sequence>
<dbReference type="NCBIfam" id="TIGR01764">
    <property type="entry name" value="excise"/>
    <property type="match status" value="1"/>
</dbReference>
<evidence type="ECO:0000313" key="4">
    <source>
        <dbReference type="Proteomes" id="UP000008544"/>
    </source>
</evidence>
<dbReference type="HOGENOM" id="CLU_2069265_0_0_9"/>
<gene>
    <name evidence="3" type="ordered locus">Daud_0403</name>
</gene>
<dbReference type="KEGG" id="dau:Daud_0403"/>
<feature type="region of interest" description="Disordered" evidence="1">
    <location>
        <begin position="85"/>
        <end position="118"/>
    </location>
</feature>
<dbReference type="InterPro" id="IPR009061">
    <property type="entry name" value="DNA-bd_dom_put_sf"/>
</dbReference>
<dbReference type="Proteomes" id="UP000008544">
    <property type="component" value="Chromosome"/>
</dbReference>
<dbReference type="EMBL" id="CP000860">
    <property type="protein sequence ID" value="ACA58953.1"/>
    <property type="molecule type" value="Genomic_DNA"/>
</dbReference>
<reference evidence="4" key="1">
    <citation type="submission" date="2007-10" db="EMBL/GenBank/DDBJ databases">
        <title>Complete sequence of chromosome of Desulforudis audaxviator MP104C.</title>
        <authorList>
            <person name="Copeland A."/>
            <person name="Lucas S."/>
            <person name="Lapidus A."/>
            <person name="Barry K."/>
            <person name="Glavina del Rio T."/>
            <person name="Dalin E."/>
            <person name="Tice H."/>
            <person name="Bruce D."/>
            <person name="Pitluck S."/>
            <person name="Lowry S.R."/>
            <person name="Larimer F."/>
            <person name="Land M.L."/>
            <person name="Hauser L."/>
            <person name="Kyrpides N."/>
            <person name="Ivanova N.N."/>
            <person name="Richardson P."/>
        </authorList>
    </citation>
    <scope>NUCLEOTIDE SEQUENCE [LARGE SCALE GENOMIC DNA]</scope>
    <source>
        <strain evidence="4">MP104C</strain>
    </source>
</reference>
<dbReference type="SUPFAM" id="SSF46955">
    <property type="entry name" value="Putative DNA-binding domain"/>
    <property type="match status" value="1"/>
</dbReference>
<evidence type="ECO:0000256" key="1">
    <source>
        <dbReference type="SAM" id="MobiDB-lite"/>
    </source>
</evidence>
<feature type="domain" description="Helix-turn-helix" evidence="2">
    <location>
        <begin position="7"/>
        <end position="53"/>
    </location>
</feature>
<dbReference type="eggNOG" id="COG2452">
    <property type="taxonomic scope" value="Bacteria"/>
</dbReference>
<dbReference type="GO" id="GO:0003677">
    <property type="term" value="F:DNA binding"/>
    <property type="evidence" value="ECO:0007669"/>
    <property type="project" value="InterPro"/>
</dbReference>
<protein>
    <submittedName>
        <fullName evidence="3">DNA binding domain, excisionase family</fullName>
    </submittedName>
</protein>
<name>B1I207_DESAP</name>